<evidence type="ECO:0000313" key="9">
    <source>
        <dbReference type="EMBL" id="CCG81588.1"/>
    </source>
</evidence>
<dbReference type="InterPro" id="IPR019167">
    <property type="entry name" value="PAT1_dom"/>
</dbReference>
<feature type="compositionally biased region" description="Polar residues" evidence="7">
    <location>
        <begin position="194"/>
        <end position="206"/>
    </location>
</feature>
<evidence type="ECO:0000256" key="3">
    <source>
        <dbReference type="ARBA" id="ARBA00009138"/>
    </source>
</evidence>
<feature type="compositionally biased region" description="Polar residues" evidence="7">
    <location>
        <begin position="255"/>
        <end position="265"/>
    </location>
</feature>
<sequence length="742" mass="82447">MSGFFGSVLTDRTGKFNRQDDFANLNIADANPGYDFEDTYDGLGDQLEEDGDDFNDDTFGVAEVGKDFDFSGRTADVAETLEEEHLTFERRQPQNQRSAIDQTTNSRLPSAVDTVSTGPVNSANTWGPPSRNPNASSIWGQTGPSAPQQPFYAVTRAPEQSTTRKFQTLEEVEAAMLASSKANIEPSRPLGLPNINQVPSAGSGLSNAPPGYGPASTVNPAASAPFARQLPPGMGPATGIRPDIPSANAREHRLPSSNHQQQIPQPSLQSYAPVLRTQANPQASTSDDEATLQLQRQKNLRRAQKIGQMARYNGIMSNGDKNYVLKVQISQLVSEDPEADDFYYTVHSTLRGRTNVQQSLGHYEQTYLSRAGQTNRRGNRDKQNPMLKMQQQVQKIIASAKSRPKSTSLAVEGSLGKLSFSRVRQPKQVLNVKMPESSGLVQKQTKKEALQNIETVYNTLLLLEHTGRQPPVNTAESSAADTWEKTMDSLSEQIWTSLHIMDEVDNSQLHPFIQLLQYAKGKKLIPRLYRTLNFDRRLTLMTMIVAHLDMLDVVRLARYDEAGSLPSHVREDIELFTQTVLPPLLVFASNASMRIVVGLLNMLLERNHIQLLCMSKVGLSFMTMFISRAEIAKQAEQLDGAELEAWHNVYNRMFSLMEGKFSYIFPPPSHQMDEIYPWQFLAACAVSASPEQQHSLVNEARDRVLDNVQSTKTLPRELADIKRSNVNLFLNAIGLDASQLEG</sequence>
<dbReference type="eggNOG" id="KOG4592">
    <property type="taxonomic scope" value="Eukaryota"/>
</dbReference>
<dbReference type="PANTHER" id="PTHR21551:SF0">
    <property type="entry name" value="PROTEIN ASSOCIATED WITH TOPO II RELATED-1, ISOFORM A"/>
    <property type="match status" value="1"/>
</dbReference>
<evidence type="ECO:0000256" key="4">
    <source>
        <dbReference type="ARBA" id="ARBA00022490"/>
    </source>
</evidence>
<feature type="region of interest" description="Disordered" evidence="7">
    <location>
        <begin position="184"/>
        <end position="265"/>
    </location>
</feature>
<dbReference type="VEuPathDB" id="FungiDB:TAPDE_001236"/>
<keyword evidence="5" id="KW-0694">RNA-binding</keyword>
<name>R4XE29_TAPDE</name>
<organism evidence="9 10">
    <name type="scientific">Taphrina deformans (strain PYCC 5710 / ATCC 11124 / CBS 356.35 / IMI 108563 / JCM 9778 / NBRC 8474)</name>
    <name type="common">Peach leaf curl fungus</name>
    <name type="synonym">Lalaria deformans</name>
    <dbReference type="NCBI Taxonomy" id="1097556"/>
    <lineage>
        <taxon>Eukaryota</taxon>
        <taxon>Fungi</taxon>
        <taxon>Dikarya</taxon>
        <taxon>Ascomycota</taxon>
        <taxon>Taphrinomycotina</taxon>
        <taxon>Taphrinomycetes</taxon>
        <taxon>Taphrinales</taxon>
        <taxon>Taphrinaceae</taxon>
        <taxon>Taphrina</taxon>
    </lineage>
</organism>
<evidence type="ECO:0000256" key="6">
    <source>
        <dbReference type="ARBA" id="ARBA00023242"/>
    </source>
</evidence>
<dbReference type="GO" id="GO:0033962">
    <property type="term" value="P:P-body assembly"/>
    <property type="evidence" value="ECO:0007669"/>
    <property type="project" value="TreeGrafter"/>
</dbReference>
<dbReference type="Pfam" id="PF09770">
    <property type="entry name" value="PAT1"/>
    <property type="match status" value="2"/>
</dbReference>
<comment type="caution">
    <text evidence="9">The sequence shown here is derived from an EMBL/GenBank/DDBJ whole genome shotgun (WGS) entry which is preliminary data.</text>
</comment>
<dbReference type="AlphaFoldDB" id="R4XE29"/>
<keyword evidence="10" id="KW-1185">Reference proteome</keyword>
<evidence type="ECO:0000259" key="8">
    <source>
        <dbReference type="Pfam" id="PF09770"/>
    </source>
</evidence>
<evidence type="ECO:0000313" key="10">
    <source>
        <dbReference type="Proteomes" id="UP000013776"/>
    </source>
</evidence>
<protein>
    <submittedName>
        <fullName evidence="9">DNA topoisomerase 2-associated protein pat1</fullName>
    </submittedName>
</protein>
<feature type="compositionally biased region" description="Polar residues" evidence="7">
    <location>
        <begin position="93"/>
        <end position="146"/>
    </location>
</feature>
<accession>R4XE29</accession>
<dbReference type="InterPro" id="IPR039900">
    <property type="entry name" value="Pat1-like"/>
</dbReference>
<evidence type="ECO:0000256" key="2">
    <source>
        <dbReference type="ARBA" id="ARBA00004201"/>
    </source>
</evidence>
<comment type="subcellular location">
    <subcellularLocation>
        <location evidence="2">Cytoplasm</location>
        <location evidence="2">P-body</location>
    </subcellularLocation>
    <subcellularLocation>
        <location evidence="1">Nucleus</location>
    </subcellularLocation>
</comment>
<evidence type="ECO:0000256" key="7">
    <source>
        <dbReference type="SAM" id="MobiDB-lite"/>
    </source>
</evidence>
<evidence type="ECO:0000256" key="5">
    <source>
        <dbReference type="ARBA" id="ARBA00022884"/>
    </source>
</evidence>
<dbReference type="Proteomes" id="UP000013776">
    <property type="component" value="Unassembled WGS sequence"/>
</dbReference>
<evidence type="ECO:0000256" key="1">
    <source>
        <dbReference type="ARBA" id="ARBA00004123"/>
    </source>
</evidence>
<dbReference type="GO" id="GO:0005634">
    <property type="term" value="C:nucleus"/>
    <property type="evidence" value="ECO:0007669"/>
    <property type="project" value="UniProtKB-SubCell"/>
</dbReference>
<dbReference type="EMBL" id="CAHR02000046">
    <property type="protein sequence ID" value="CCG81588.1"/>
    <property type="molecule type" value="Genomic_DNA"/>
</dbReference>
<dbReference type="OrthoDB" id="74835at2759"/>
<dbReference type="PANTHER" id="PTHR21551">
    <property type="entry name" value="TOPOISOMERASE II-ASSOCIATED PROTEIN PAT1"/>
    <property type="match status" value="1"/>
</dbReference>
<dbReference type="GO" id="GO:0000932">
    <property type="term" value="C:P-body"/>
    <property type="evidence" value="ECO:0007669"/>
    <property type="project" value="UniProtKB-SubCell"/>
</dbReference>
<feature type="domain" description="mRNA decay factor PAT1" evidence="8">
    <location>
        <begin position="253"/>
        <end position="737"/>
    </location>
</feature>
<reference evidence="9 10" key="1">
    <citation type="journal article" date="2013" name="MBio">
        <title>Genome sequencing of the plant pathogen Taphrina deformans, the causal agent of peach leaf curl.</title>
        <authorList>
            <person name="Cisse O.H."/>
            <person name="Almeida J.M.G.C.F."/>
            <person name="Fonseca A."/>
            <person name="Kumar A.A."/>
            <person name="Salojaervi J."/>
            <person name="Overmyer K."/>
            <person name="Hauser P.M."/>
            <person name="Pagni M."/>
        </authorList>
    </citation>
    <scope>NUCLEOTIDE SEQUENCE [LARGE SCALE GENOMIC DNA]</scope>
    <source>
        <strain evidence="10">PYCC 5710 / ATCC 11124 / CBS 356.35 / IMI 108563 / JCM 9778 / NBRC 8474</strain>
    </source>
</reference>
<keyword evidence="6" id="KW-0539">Nucleus</keyword>
<comment type="similarity">
    <text evidence="3">Belongs to the PAT1 family.</text>
</comment>
<dbReference type="GO" id="GO:0000290">
    <property type="term" value="P:deadenylation-dependent decapping of nuclear-transcribed mRNA"/>
    <property type="evidence" value="ECO:0007669"/>
    <property type="project" value="InterPro"/>
</dbReference>
<dbReference type="STRING" id="1097556.R4XE29"/>
<gene>
    <name evidence="9" type="ORF">TAPDE_001236</name>
</gene>
<keyword evidence="4" id="KW-0963">Cytoplasm</keyword>
<feature type="region of interest" description="Disordered" evidence="7">
    <location>
        <begin position="88"/>
        <end position="146"/>
    </location>
</feature>
<proteinExistence type="inferred from homology"/>
<feature type="domain" description="mRNA decay factor PAT1" evidence="8">
    <location>
        <begin position="11"/>
        <end position="188"/>
    </location>
</feature>
<dbReference type="GO" id="GO:0003723">
    <property type="term" value="F:RNA binding"/>
    <property type="evidence" value="ECO:0007669"/>
    <property type="project" value="UniProtKB-KW"/>
</dbReference>